<dbReference type="RefSeq" id="WP_091272593.1">
    <property type="nucleotide sequence ID" value="NZ_FNDK01000007.1"/>
</dbReference>
<dbReference type="Proteomes" id="UP000199163">
    <property type="component" value="Unassembled WGS sequence"/>
</dbReference>
<keyword evidence="4" id="KW-1185">Reference proteome</keyword>
<keyword evidence="1" id="KW-0812">Transmembrane</keyword>
<dbReference type="STRING" id="568899.SAMN05192534_1073"/>
<dbReference type="InterPro" id="IPR022742">
    <property type="entry name" value="Hydrolase_4"/>
</dbReference>
<protein>
    <recommendedName>
        <fullName evidence="2">Serine aminopeptidase S33 domain-containing protein</fullName>
    </recommendedName>
</protein>
<dbReference type="PANTHER" id="PTHR43358:SF4">
    <property type="entry name" value="ALPHA_BETA HYDROLASE FOLD-1 DOMAIN-CONTAINING PROTEIN"/>
    <property type="match status" value="1"/>
</dbReference>
<evidence type="ECO:0000313" key="4">
    <source>
        <dbReference type="Proteomes" id="UP000199163"/>
    </source>
</evidence>
<dbReference type="OrthoDB" id="9776685at2"/>
<feature type="domain" description="Serine aminopeptidase S33" evidence="2">
    <location>
        <begin position="92"/>
        <end position="211"/>
    </location>
</feature>
<keyword evidence="1" id="KW-0472">Membrane</keyword>
<evidence type="ECO:0000313" key="3">
    <source>
        <dbReference type="EMBL" id="SDH54008.1"/>
    </source>
</evidence>
<keyword evidence="1" id="KW-1133">Transmembrane helix</keyword>
<dbReference type="InterPro" id="IPR029058">
    <property type="entry name" value="AB_hydrolase_fold"/>
</dbReference>
<feature type="transmembrane region" description="Helical" evidence="1">
    <location>
        <begin position="6"/>
        <end position="28"/>
    </location>
</feature>
<organism evidence="3 4">
    <name type="scientific">Alteribacillus persepolensis</name>
    <dbReference type="NCBI Taxonomy" id="568899"/>
    <lineage>
        <taxon>Bacteria</taxon>
        <taxon>Bacillati</taxon>
        <taxon>Bacillota</taxon>
        <taxon>Bacilli</taxon>
        <taxon>Bacillales</taxon>
        <taxon>Bacillaceae</taxon>
        <taxon>Alteribacillus</taxon>
    </lineage>
</organism>
<sequence>MKKKGWISGGICLLLVCAAVFFGGYYFYTKGVERGTEVELYRGSQVQVATAPKLEPEKMENWLQQQALQSLSIDSFDGLMLRAVYLERGHNASGTVILMHGFRKQKEDMDELARLYHRMNFHILIPDARGHGESEGEYIGYGWHDRLDVADWIQLLINEYNAEDIILHGESMGAALALMASGEELPDEVKGIVADSGYTSVKEELAYQLKHLYGFPSFPLLNTASLITKIKHGYSFEEASSLEQVQHNTRPLLLIHGAEDELVPTDMVYRINEAAGGDVERWIVPEAAHIKAYDTDPDMYEMRLCSFLEKALHADICENSEITLSGELL</sequence>
<dbReference type="Gene3D" id="3.40.50.1820">
    <property type="entry name" value="alpha/beta hydrolase"/>
    <property type="match status" value="1"/>
</dbReference>
<dbReference type="InterPro" id="IPR052920">
    <property type="entry name" value="DNA-binding_regulatory"/>
</dbReference>
<dbReference type="AlphaFoldDB" id="A0A1G8D893"/>
<dbReference type="EMBL" id="FNDK01000007">
    <property type="protein sequence ID" value="SDH54008.1"/>
    <property type="molecule type" value="Genomic_DNA"/>
</dbReference>
<dbReference type="Pfam" id="PF12146">
    <property type="entry name" value="Hydrolase_4"/>
    <property type="match status" value="1"/>
</dbReference>
<evidence type="ECO:0000259" key="2">
    <source>
        <dbReference type="Pfam" id="PF12146"/>
    </source>
</evidence>
<dbReference type="SUPFAM" id="SSF53474">
    <property type="entry name" value="alpha/beta-Hydrolases"/>
    <property type="match status" value="1"/>
</dbReference>
<reference evidence="3 4" key="1">
    <citation type="submission" date="2016-10" db="EMBL/GenBank/DDBJ databases">
        <authorList>
            <person name="de Groot N.N."/>
        </authorList>
    </citation>
    <scope>NUCLEOTIDE SEQUENCE [LARGE SCALE GENOMIC DNA]</scope>
    <source>
        <strain evidence="3 4">DSM 21632</strain>
    </source>
</reference>
<evidence type="ECO:0000256" key="1">
    <source>
        <dbReference type="SAM" id="Phobius"/>
    </source>
</evidence>
<proteinExistence type="predicted"/>
<gene>
    <name evidence="3" type="ORF">SAMN05192534_1073</name>
</gene>
<name>A0A1G8D893_9BACI</name>
<dbReference type="PANTHER" id="PTHR43358">
    <property type="entry name" value="ALPHA/BETA-HYDROLASE"/>
    <property type="match status" value="1"/>
</dbReference>
<accession>A0A1G8D893</accession>